<evidence type="ECO:0008006" key="4">
    <source>
        <dbReference type="Google" id="ProtNLM"/>
    </source>
</evidence>
<protein>
    <recommendedName>
        <fullName evidence="4">Lipoprotein</fullName>
    </recommendedName>
</protein>
<name>A0ABP7ALG9_9ACTN</name>
<comment type="caution">
    <text evidence="2">The sequence shown here is derived from an EMBL/GenBank/DDBJ whole genome shotgun (WGS) entry which is preliminary data.</text>
</comment>
<evidence type="ECO:0000313" key="2">
    <source>
        <dbReference type="EMBL" id="GAA3635547.1"/>
    </source>
</evidence>
<feature type="region of interest" description="Disordered" evidence="1">
    <location>
        <begin position="9"/>
        <end position="66"/>
    </location>
</feature>
<feature type="compositionally biased region" description="Low complexity" evidence="1">
    <location>
        <begin position="9"/>
        <end position="58"/>
    </location>
</feature>
<proteinExistence type="predicted"/>
<evidence type="ECO:0000256" key="1">
    <source>
        <dbReference type="SAM" id="MobiDB-lite"/>
    </source>
</evidence>
<reference evidence="3" key="1">
    <citation type="journal article" date="2019" name="Int. J. Syst. Evol. Microbiol.">
        <title>The Global Catalogue of Microorganisms (GCM) 10K type strain sequencing project: providing services to taxonomists for standard genome sequencing and annotation.</title>
        <authorList>
            <consortium name="The Broad Institute Genomics Platform"/>
            <consortium name="The Broad Institute Genome Sequencing Center for Infectious Disease"/>
            <person name="Wu L."/>
            <person name="Ma J."/>
        </authorList>
    </citation>
    <scope>NUCLEOTIDE SEQUENCE [LARGE SCALE GENOMIC DNA]</scope>
    <source>
        <strain evidence="3">JCM 16929</strain>
    </source>
</reference>
<accession>A0ABP7ALG9</accession>
<dbReference type="Proteomes" id="UP001501490">
    <property type="component" value="Unassembled WGS sequence"/>
</dbReference>
<evidence type="ECO:0000313" key="3">
    <source>
        <dbReference type="Proteomes" id="UP001501490"/>
    </source>
</evidence>
<organism evidence="2 3">
    <name type="scientific">Microlunatus ginsengisoli</name>
    <dbReference type="NCBI Taxonomy" id="363863"/>
    <lineage>
        <taxon>Bacteria</taxon>
        <taxon>Bacillati</taxon>
        <taxon>Actinomycetota</taxon>
        <taxon>Actinomycetes</taxon>
        <taxon>Propionibacteriales</taxon>
        <taxon>Propionibacteriaceae</taxon>
        <taxon>Microlunatus</taxon>
    </lineage>
</organism>
<dbReference type="EMBL" id="BAABAB010000036">
    <property type="protein sequence ID" value="GAA3635547.1"/>
    <property type="molecule type" value="Genomic_DNA"/>
</dbReference>
<gene>
    <name evidence="2" type="ORF">GCM10022236_42750</name>
</gene>
<keyword evidence="3" id="KW-1185">Reference proteome</keyword>
<sequence>MAVMVAVAACSSGGGAEPDPSAAAPTASSRSAAVTSAAPPATSPTPGTAQTATSSPSPHQLELPRGGRKVFPRYRLVGYAGLTGAATLGRLGTGPLDQRVAELEKRAPSYRAGRDILPVLEVIATVVQASPGRDGTYRVRINDDQIKTYLRAARRHRALLLLNIQPGRSEFLPEMKAYRKWLTEPDVGIALDPEWAMDPGQVPGRAYGHTTGAELDRVAAYLSDLTQAHDLPEKVLVYHQVARSVVRRESRLRPHPGVAAIKSVDGLGPPGPKVTTYRAVNRTTPTFVHAGFKLFFTEDRRNHGRLMSPREVLALHPPPEYVMYE</sequence>
<dbReference type="RefSeq" id="WP_344808396.1">
    <property type="nucleotide sequence ID" value="NZ_BAABAB010000036.1"/>
</dbReference>